<evidence type="ECO:0008006" key="4">
    <source>
        <dbReference type="Google" id="ProtNLM"/>
    </source>
</evidence>
<sequence length="86" mass="9451">MLPKMCLWIDLVCVSFIGGSSAEKGVVVIHGRAVIGRIDNDFVCATLDWWPPEKCDFGSCFSAQSDQTDIHSLGQKSVYHMVSSND</sequence>
<evidence type="ECO:0000313" key="2">
    <source>
        <dbReference type="EMBL" id="KAI5416090.1"/>
    </source>
</evidence>
<name>A0A9D5ART6_PEA</name>
<organism evidence="2 3">
    <name type="scientific">Pisum sativum</name>
    <name type="common">Garden pea</name>
    <name type="synonym">Lathyrus oleraceus</name>
    <dbReference type="NCBI Taxonomy" id="3888"/>
    <lineage>
        <taxon>Eukaryota</taxon>
        <taxon>Viridiplantae</taxon>
        <taxon>Streptophyta</taxon>
        <taxon>Embryophyta</taxon>
        <taxon>Tracheophyta</taxon>
        <taxon>Spermatophyta</taxon>
        <taxon>Magnoliopsida</taxon>
        <taxon>eudicotyledons</taxon>
        <taxon>Gunneridae</taxon>
        <taxon>Pentapetalae</taxon>
        <taxon>rosids</taxon>
        <taxon>fabids</taxon>
        <taxon>Fabales</taxon>
        <taxon>Fabaceae</taxon>
        <taxon>Papilionoideae</taxon>
        <taxon>50 kb inversion clade</taxon>
        <taxon>NPAAA clade</taxon>
        <taxon>Hologalegina</taxon>
        <taxon>IRL clade</taxon>
        <taxon>Fabeae</taxon>
        <taxon>Lathyrus</taxon>
    </lineage>
</organism>
<dbReference type="PANTHER" id="PTHR14363:SF35">
    <property type="entry name" value="GLYCOSIDE HYDROLASE FAMILY 79 AMINO-TERMINAL DOMAIN PROTEIN"/>
    <property type="match status" value="1"/>
</dbReference>
<dbReference type="EMBL" id="JAMSHJ010000004">
    <property type="protein sequence ID" value="KAI5416090.1"/>
    <property type="molecule type" value="Genomic_DNA"/>
</dbReference>
<reference evidence="2 3" key="1">
    <citation type="journal article" date="2022" name="Nat. Genet.">
        <title>Improved pea reference genome and pan-genome highlight genomic features and evolutionary characteristics.</title>
        <authorList>
            <person name="Yang T."/>
            <person name="Liu R."/>
            <person name="Luo Y."/>
            <person name="Hu S."/>
            <person name="Wang D."/>
            <person name="Wang C."/>
            <person name="Pandey M.K."/>
            <person name="Ge S."/>
            <person name="Xu Q."/>
            <person name="Li N."/>
            <person name="Li G."/>
            <person name="Huang Y."/>
            <person name="Saxena R.K."/>
            <person name="Ji Y."/>
            <person name="Li M."/>
            <person name="Yan X."/>
            <person name="He Y."/>
            <person name="Liu Y."/>
            <person name="Wang X."/>
            <person name="Xiang C."/>
            <person name="Varshney R.K."/>
            <person name="Ding H."/>
            <person name="Gao S."/>
            <person name="Zong X."/>
        </authorList>
    </citation>
    <scope>NUCLEOTIDE SEQUENCE [LARGE SCALE GENOMIC DNA]</scope>
    <source>
        <strain evidence="2 3">cv. Zhongwan 6</strain>
    </source>
</reference>
<dbReference type="GO" id="GO:0009505">
    <property type="term" value="C:plant-type cell wall"/>
    <property type="evidence" value="ECO:0007669"/>
    <property type="project" value="TreeGrafter"/>
</dbReference>
<gene>
    <name evidence="2" type="ORF">KIW84_041220</name>
</gene>
<keyword evidence="1" id="KW-0732">Signal</keyword>
<dbReference type="Pfam" id="PF03662">
    <property type="entry name" value="Glyco_hydro_79n"/>
    <property type="match status" value="1"/>
</dbReference>
<proteinExistence type="predicted"/>
<evidence type="ECO:0000256" key="1">
    <source>
        <dbReference type="SAM" id="SignalP"/>
    </source>
</evidence>
<dbReference type="InterPro" id="IPR005199">
    <property type="entry name" value="Glyco_hydro_79"/>
</dbReference>
<dbReference type="GO" id="GO:0016020">
    <property type="term" value="C:membrane"/>
    <property type="evidence" value="ECO:0007669"/>
    <property type="project" value="InterPro"/>
</dbReference>
<dbReference type="Proteomes" id="UP001058974">
    <property type="component" value="Chromosome 4"/>
</dbReference>
<dbReference type="GO" id="GO:0004566">
    <property type="term" value="F:beta-glucuronidase activity"/>
    <property type="evidence" value="ECO:0007669"/>
    <property type="project" value="TreeGrafter"/>
</dbReference>
<evidence type="ECO:0000313" key="3">
    <source>
        <dbReference type="Proteomes" id="UP001058974"/>
    </source>
</evidence>
<dbReference type="Gramene" id="Psat04G0122000-T1">
    <property type="protein sequence ID" value="KAI5416090.1"/>
    <property type="gene ID" value="KIW84_041220"/>
</dbReference>
<feature type="chain" id="PRO_5038801667" description="Secreted protein" evidence="1">
    <location>
        <begin position="23"/>
        <end position="86"/>
    </location>
</feature>
<keyword evidence="3" id="KW-1185">Reference proteome</keyword>
<protein>
    <recommendedName>
        <fullName evidence="4">Secreted protein</fullName>
    </recommendedName>
</protein>
<accession>A0A9D5ART6</accession>
<comment type="caution">
    <text evidence="2">The sequence shown here is derived from an EMBL/GenBank/DDBJ whole genome shotgun (WGS) entry which is preliminary data.</text>
</comment>
<dbReference type="AlphaFoldDB" id="A0A9D5ART6"/>
<dbReference type="PANTHER" id="PTHR14363">
    <property type="entry name" value="HEPARANASE-RELATED"/>
    <property type="match status" value="1"/>
</dbReference>
<feature type="signal peptide" evidence="1">
    <location>
        <begin position="1"/>
        <end position="22"/>
    </location>
</feature>